<feature type="compositionally biased region" description="Polar residues" evidence="1">
    <location>
        <begin position="124"/>
        <end position="156"/>
    </location>
</feature>
<accession>A0A9P6B7Q3</accession>
<dbReference type="AlphaFoldDB" id="A0A9P6B7Q3"/>
<proteinExistence type="predicted"/>
<evidence type="ECO:0000313" key="3">
    <source>
        <dbReference type="Proteomes" id="UP000886523"/>
    </source>
</evidence>
<dbReference type="SUPFAM" id="SSF50729">
    <property type="entry name" value="PH domain-like"/>
    <property type="match status" value="1"/>
</dbReference>
<evidence type="ECO:0000256" key="1">
    <source>
        <dbReference type="SAM" id="MobiDB-lite"/>
    </source>
</evidence>
<evidence type="ECO:0000313" key="2">
    <source>
        <dbReference type="EMBL" id="KAF9519258.1"/>
    </source>
</evidence>
<keyword evidence="3" id="KW-1185">Reference proteome</keyword>
<dbReference type="Proteomes" id="UP000886523">
    <property type="component" value="Unassembled WGS sequence"/>
</dbReference>
<gene>
    <name evidence="2" type="ORF">BS47DRAFT_84289</name>
</gene>
<protein>
    <recommendedName>
        <fullName evidence="4">PH domain-containing protein</fullName>
    </recommendedName>
</protein>
<name>A0A9P6B7Q3_9AGAM</name>
<dbReference type="OrthoDB" id="2261329at2759"/>
<sequence>MPRSVYSDVTTLSGLTTASTLSVHDTLPTPGDERSDPLSYGAAVSKHREFSRVTSALGSAEIFDSYQEASPYIHQTAPNIHIIHASSDDSLMPSVPPTPPPKSPTLAIHRRRSTKELISIYESTSSTPSLNYNTTTSEHPGQYESRNSARSKNQNPKILKTRPSNEGRWNPAAPMRYSFQNLLGVFGRKQRQPTKEFTVFRPPAKIPGLPLISTRPPTALTEGQLLYLCRTSSNAVSWKGCTAALHPPYLRLSFTQPLPGTPLTYSINMSLCVEVHSIGANKLDPSLVPIIAGHNDAHVFEMELEGGMKERFAAWSVKDRGSWVSKIWDIILSQNATDPGSINMATRSTSPVTINQRTDPPLRVINASHLSIVSGSTENRSSAFANASTDSEIPFPAKPSYPQTDLTPSENRFMSSSPNAPFLLPSLRVLLFRTLMIEASSSRG</sequence>
<comment type="caution">
    <text evidence="2">The sequence shown here is derived from an EMBL/GenBank/DDBJ whole genome shotgun (WGS) entry which is preliminary data.</text>
</comment>
<evidence type="ECO:0008006" key="4">
    <source>
        <dbReference type="Google" id="ProtNLM"/>
    </source>
</evidence>
<reference evidence="2" key="1">
    <citation type="journal article" date="2020" name="Nat. Commun.">
        <title>Large-scale genome sequencing of mycorrhizal fungi provides insights into the early evolution of symbiotic traits.</title>
        <authorList>
            <person name="Miyauchi S."/>
            <person name="Kiss E."/>
            <person name="Kuo A."/>
            <person name="Drula E."/>
            <person name="Kohler A."/>
            <person name="Sanchez-Garcia M."/>
            <person name="Morin E."/>
            <person name="Andreopoulos B."/>
            <person name="Barry K.W."/>
            <person name="Bonito G."/>
            <person name="Buee M."/>
            <person name="Carver A."/>
            <person name="Chen C."/>
            <person name="Cichocki N."/>
            <person name="Clum A."/>
            <person name="Culley D."/>
            <person name="Crous P.W."/>
            <person name="Fauchery L."/>
            <person name="Girlanda M."/>
            <person name="Hayes R.D."/>
            <person name="Keri Z."/>
            <person name="LaButti K."/>
            <person name="Lipzen A."/>
            <person name="Lombard V."/>
            <person name="Magnuson J."/>
            <person name="Maillard F."/>
            <person name="Murat C."/>
            <person name="Nolan M."/>
            <person name="Ohm R.A."/>
            <person name="Pangilinan J."/>
            <person name="Pereira M.F."/>
            <person name="Perotto S."/>
            <person name="Peter M."/>
            <person name="Pfister S."/>
            <person name="Riley R."/>
            <person name="Sitrit Y."/>
            <person name="Stielow J.B."/>
            <person name="Szollosi G."/>
            <person name="Zifcakova L."/>
            <person name="Stursova M."/>
            <person name="Spatafora J.W."/>
            <person name="Tedersoo L."/>
            <person name="Vaario L.M."/>
            <person name="Yamada A."/>
            <person name="Yan M."/>
            <person name="Wang P."/>
            <person name="Xu J."/>
            <person name="Bruns T."/>
            <person name="Baldrian P."/>
            <person name="Vilgalys R."/>
            <person name="Dunand C."/>
            <person name="Henrissat B."/>
            <person name="Grigoriev I.V."/>
            <person name="Hibbett D."/>
            <person name="Nagy L.G."/>
            <person name="Martin F.M."/>
        </authorList>
    </citation>
    <scope>NUCLEOTIDE SEQUENCE</scope>
    <source>
        <strain evidence="2">UP504</strain>
    </source>
</reference>
<feature type="region of interest" description="Disordered" evidence="1">
    <location>
        <begin position="124"/>
        <end position="171"/>
    </location>
</feature>
<organism evidence="2 3">
    <name type="scientific">Hydnum rufescens UP504</name>
    <dbReference type="NCBI Taxonomy" id="1448309"/>
    <lineage>
        <taxon>Eukaryota</taxon>
        <taxon>Fungi</taxon>
        <taxon>Dikarya</taxon>
        <taxon>Basidiomycota</taxon>
        <taxon>Agaricomycotina</taxon>
        <taxon>Agaricomycetes</taxon>
        <taxon>Cantharellales</taxon>
        <taxon>Hydnaceae</taxon>
        <taxon>Hydnum</taxon>
    </lineage>
</organism>
<dbReference type="EMBL" id="MU128919">
    <property type="protein sequence ID" value="KAF9519258.1"/>
    <property type="molecule type" value="Genomic_DNA"/>
</dbReference>